<dbReference type="EMBL" id="JAUSRO010000015">
    <property type="protein sequence ID" value="MDP9902024.1"/>
    <property type="molecule type" value="Genomic_DNA"/>
</dbReference>
<evidence type="ECO:0000256" key="1">
    <source>
        <dbReference type="SAM" id="Phobius"/>
    </source>
</evidence>
<name>A0ABT9SCG8_9BURK</name>
<dbReference type="RefSeq" id="WP_307691784.1">
    <property type="nucleotide sequence ID" value="NZ_JAUSRO010000015.1"/>
</dbReference>
<protein>
    <submittedName>
        <fullName evidence="2">Uncharacterized protein</fullName>
    </submittedName>
</protein>
<proteinExistence type="predicted"/>
<keyword evidence="1" id="KW-0812">Transmembrane</keyword>
<accession>A0ABT9SCG8</accession>
<keyword evidence="1" id="KW-1133">Transmembrane helix</keyword>
<dbReference type="Proteomes" id="UP001226867">
    <property type="component" value="Unassembled WGS sequence"/>
</dbReference>
<keyword evidence="1" id="KW-0472">Membrane</keyword>
<sequence>MSTDLLYALLALAALFIPLGFAWFVLSRTARRHPHPDRRKDPSSMP</sequence>
<comment type="caution">
    <text evidence="2">The sequence shown here is derived from an EMBL/GenBank/DDBJ whole genome shotgun (WGS) entry which is preliminary data.</text>
</comment>
<evidence type="ECO:0000313" key="3">
    <source>
        <dbReference type="Proteomes" id="UP001226867"/>
    </source>
</evidence>
<gene>
    <name evidence="2" type="ORF">J2W36_004296</name>
</gene>
<keyword evidence="3" id="KW-1185">Reference proteome</keyword>
<reference evidence="2 3" key="1">
    <citation type="submission" date="2023-07" db="EMBL/GenBank/DDBJ databases">
        <title>Sorghum-associated microbial communities from plants grown in Nebraska, USA.</title>
        <authorList>
            <person name="Schachtman D."/>
        </authorList>
    </citation>
    <scope>NUCLEOTIDE SEQUENCE [LARGE SCALE GENOMIC DNA]</scope>
    <source>
        <strain evidence="2 3">DS1607</strain>
    </source>
</reference>
<feature type="transmembrane region" description="Helical" evidence="1">
    <location>
        <begin position="6"/>
        <end position="26"/>
    </location>
</feature>
<evidence type="ECO:0000313" key="2">
    <source>
        <dbReference type="EMBL" id="MDP9902024.1"/>
    </source>
</evidence>
<organism evidence="2 3">
    <name type="scientific">Variovorax ginsengisoli</name>
    <dbReference type="NCBI Taxonomy" id="363844"/>
    <lineage>
        <taxon>Bacteria</taxon>
        <taxon>Pseudomonadati</taxon>
        <taxon>Pseudomonadota</taxon>
        <taxon>Betaproteobacteria</taxon>
        <taxon>Burkholderiales</taxon>
        <taxon>Comamonadaceae</taxon>
        <taxon>Variovorax</taxon>
    </lineage>
</organism>